<organism evidence="2 3">
    <name type="scientific">[Clostridium] fimetarium</name>
    <dbReference type="NCBI Taxonomy" id="99656"/>
    <lineage>
        <taxon>Bacteria</taxon>
        <taxon>Bacillati</taxon>
        <taxon>Bacillota</taxon>
        <taxon>Clostridia</taxon>
        <taxon>Lachnospirales</taxon>
        <taxon>Lachnospiraceae</taxon>
    </lineage>
</organism>
<gene>
    <name evidence="2" type="ORF">SAMN05421659_11851</name>
</gene>
<dbReference type="SUPFAM" id="SSF53448">
    <property type="entry name" value="Nucleotide-diphospho-sugar transferases"/>
    <property type="match status" value="1"/>
</dbReference>
<evidence type="ECO:0000313" key="2">
    <source>
        <dbReference type="EMBL" id="SEW41984.1"/>
    </source>
</evidence>
<sequence length="287" mass="33646">MREYGLSIVIVSYNNMEVIEQCLNSIYKYNDIGKNIQVIVVEQSPSNDIYEFLLKEYTQFGTIIIRNENNGFGAGNNRGFEHVSKEYVLFLNPDTILIEPVFKYALDKFVKNDKLGVFGIQLLDKDGNKNLSYNYMINFGLKFILTSKIKQINDSDFDGKKMYINGADIFIRSELFVEIKKFDEKIFMYGEETDICLRALKLGYDIKFFSDKKIIHLEGQSTNKKGVYEKLCKSFVYLGKKYDIRYKSYLRSELIYYVIKLKIQKNLTNDSVILLNDRLNVLRKYII</sequence>
<dbReference type="STRING" id="99656.SAMN05421659_11851"/>
<dbReference type="InterPro" id="IPR029044">
    <property type="entry name" value="Nucleotide-diphossugar_trans"/>
</dbReference>
<feature type="domain" description="Glycosyltransferase 2-like" evidence="1">
    <location>
        <begin position="7"/>
        <end position="158"/>
    </location>
</feature>
<proteinExistence type="predicted"/>
<dbReference type="PANTHER" id="PTHR43179">
    <property type="entry name" value="RHAMNOSYLTRANSFERASE WBBL"/>
    <property type="match status" value="1"/>
</dbReference>
<reference evidence="2 3" key="1">
    <citation type="submission" date="2016-10" db="EMBL/GenBank/DDBJ databases">
        <authorList>
            <person name="de Groot N.N."/>
        </authorList>
    </citation>
    <scope>NUCLEOTIDE SEQUENCE [LARGE SCALE GENOMIC DNA]</scope>
    <source>
        <strain evidence="2 3">DSM 9179</strain>
    </source>
</reference>
<evidence type="ECO:0000259" key="1">
    <source>
        <dbReference type="Pfam" id="PF00535"/>
    </source>
</evidence>
<dbReference type="AlphaFoldDB" id="A0A1I0RM21"/>
<dbReference type="CDD" id="cd04186">
    <property type="entry name" value="GT_2_like_c"/>
    <property type="match status" value="1"/>
</dbReference>
<evidence type="ECO:0000313" key="3">
    <source>
        <dbReference type="Proteomes" id="UP000199701"/>
    </source>
</evidence>
<dbReference type="Gene3D" id="3.90.550.10">
    <property type="entry name" value="Spore Coat Polysaccharide Biosynthesis Protein SpsA, Chain A"/>
    <property type="match status" value="1"/>
</dbReference>
<dbReference type="RefSeq" id="WP_092456920.1">
    <property type="nucleotide sequence ID" value="NZ_FOJI01000018.1"/>
</dbReference>
<dbReference type="Pfam" id="PF00535">
    <property type="entry name" value="Glycos_transf_2"/>
    <property type="match status" value="1"/>
</dbReference>
<dbReference type="PANTHER" id="PTHR43179:SF7">
    <property type="entry name" value="RHAMNOSYLTRANSFERASE WBBL"/>
    <property type="match status" value="1"/>
</dbReference>
<dbReference type="Proteomes" id="UP000199701">
    <property type="component" value="Unassembled WGS sequence"/>
</dbReference>
<dbReference type="EMBL" id="FOJI01000018">
    <property type="protein sequence ID" value="SEW41984.1"/>
    <property type="molecule type" value="Genomic_DNA"/>
</dbReference>
<dbReference type="OrthoDB" id="9179784at2"/>
<protein>
    <recommendedName>
        <fullName evidence="1">Glycosyltransferase 2-like domain-containing protein</fullName>
    </recommendedName>
</protein>
<dbReference type="InterPro" id="IPR001173">
    <property type="entry name" value="Glyco_trans_2-like"/>
</dbReference>
<name>A0A1I0RM21_9FIRM</name>
<accession>A0A1I0RM21</accession>
<keyword evidence="3" id="KW-1185">Reference proteome</keyword>